<sequence>MTKLKTTLVLITLVSSSVVLANTEFKTPMQGEGGLTNQSDQSAEQIMQQLNMQSRNGLTENDFFEYK</sequence>
<keyword evidence="1" id="KW-0732">Signal</keyword>
<gene>
    <name evidence="2" type="ORF">D9T18_05225</name>
</gene>
<organism evidence="2 3">
    <name type="scientific">Pseudoalteromonas agarivorans</name>
    <dbReference type="NCBI Taxonomy" id="176102"/>
    <lineage>
        <taxon>Bacteria</taxon>
        <taxon>Pseudomonadati</taxon>
        <taxon>Pseudomonadota</taxon>
        <taxon>Gammaproteobacteria</taxon>
        <taxon>Alteromonadales</taxon>
        <taxon>Pseudoalteromonadaceae</taxon>
        <taxon>Pseudoalteromonas</taxon>
    </lineage>
</organism>
<dbReference type="RefSeq" id="WP_024033777.1">
    <property type="nucleotide sequence ID" value="NZ_AZIO01000121.1"/>
</dbReference>
<evidence type="ECO:0000256" key="1">
    <source>
        <dbReference type="SAM" id="SignalP"/>
    </source>
</evidence>
<feature type="signal peptide" evidence="1">
    <location>
        <begin position="1"/>
        <end position="21"/>
    </location>
</feature>
<evidence type="ECO:0000313" key="3">
    <source>
        <dbReference type="Proteomes" id="UP000279995"/>
    </source>
</evidence>
<dbReference type="AlphaFoldDB" id="A0AAD0TZ77"/>
<name>A0AAD0TZ77_9GAMM</name>
<feature type="chain" id="PRO_5042030388" evidence="1">
    <location>
        <begin position="22"/>
        <end position="67"/>
    </location>
</feature>
<protein>
    <submittedName>
        <fullName evidence="2">Calmodulin</fullName>
    </submittedName>
</protein>
<accession>A0AAD0TZ77</accession>
<dbReference type="EMBL" id="CP033065">
    <property type="protein sequence ID" value="AYM86151.1"/>
    <property type="molecule type" value="Genomic_DNA"/>
</dbReference>
<reference evidence="2 3" key="1">
    <citation type="submission" date="2018-10" db="EMBL/GenBank/DDBJ databases">
        <title>Complete Genome Sequence and Transcriptomic Profiles of a Marine Bacterium, Pseudoalteromonas agarivorans Hao 2018.</title>
        <authorList>
            <person name="Hao L."/>
        </authorList>
    </citation>
    <scope>NUCLEOTIDE SEQUENCE [LARGE SCALE GENOMIC DNA]</scope>
    <source>
        <strain evidence="2 3">Hao 2018</strain>
    </source>
</reference>
<dbReference type="Proteomes" id="UP000279995">
    <property type="component" value="Chromosome I"/>
</dbReference>
<proteinExistence type="predicted"/>
<evidence type="ECO:0000313" key="2">
    <source>
        <dbReference type="EMBL" id="AYM86151.1"/>
    </source>
</evidence>